<dbReference type="CDD" id="cd00085">
    <property type="entry name" value="HNHc"/>
    <property type="match status" value="1"/>
</dbReference>
<dbReference type="EMBL" id="CP003639">
    <property type="protein sequence ID" value="AFM42830.1"/>
    <property type="molecule type" value="Genomic_DNA"/>
</dbReference>
<organism evidence="2 3">
    <name type="scientific">Desulfosporosinus acidiphilus (strain DSM 22704 / JCM 16185 / SJ4)</name>
    <dbReference type="NCBI Taxonomy" id="646529"/>
    <lineage>
        <taxon>Bacteria</taxon>
        <taxon>Bacillati</taxon>
        <taxon>Bacillota</taxon>
        <taxon>Clostridia</taxon>
        <taxon>Eubacteriales</taxon>
        <taxon>Desulfitobacteriaceae</taxon>
        <taxon>Desulfosporosinus</taxon>
    </lineage>
</organism>
<dbReference type="eggNOG" id="COG1403">
    <property type="taxonomic scope" value="Bacteria"/>
</dbReference>
<sequence length="96" mass="11557">MPHHRPCREVWKDIRQKVWLRDNEKCIHCGKKVKLYDCHIDHIRSGKLAGNRLCELRTLCRRCHVTRMDSRHRGMIANALRDGIIPPHWRELLWEG</sequence>
<evidence type="ECO:0000313" key="2">
    <source>
        <dbReference type="EMBL" id="AFM42830.1"/>
    </source>
</evidence>
<feature type="domain" description="HNH nuclease" evidence="1">
    <location>
        <begin position="13"/>
        <end position="65"/>
    </location>
</feature>
<dbReference type="Proteomes" id="UP000002892">
    <property type="component" value="Chromosome"/>
</dbReference>
<dbReference type="InterPro" id="IPR002711">
    <property type="entry name" value="HNH"/>
</dbReference>
<keyword evidence="3" id="KW-1185">Reference proteome</keyword>
<dbReference type="GO" id="GO:0003676">
    <property type="term" value="F:nucleic acid binding"/>
    <property type="evidence" value="ECO:0007669"/>
    <property type="project" value="InterPro"/>
</dbReference>
<dbReference type="Pfam" id="PF01844">
    <property type="entry name" value="HNH"/>
    <property type="match status" value="1"/>
</dbReference>
<dbReference type="STRING" id="646529.Desaci_3960"/>
<reference evidence="2 3" key="1">
    <citation type="journal article" date="2012" name="J. Bacteriol.">
        <title>Complete genome sequences of Desulfosporosinus orientis DSM765T, Desulfosporosinus youngiae DSM17734T, Desulfosporosinus meridiei DSM13257T, and Desulfosporosinus acidiphilus DSM22704T.</title>
        <authorList>
            <person name="Pester M."/>
            <person name="Brambilla E."/>
            <person name="Alazard D."/>
            <person name="Rattei T."/>
            <person name="Weinmaier T."/>
            <person name="Han J."/>
            <person name="Lucas S."/>
            <person name="Lapidus A."/>
            <person name="Cheng J.F."/>
            <person name="Goodwin L."/>
            <person name="Pitluck S."/>
            <person name="Peters L."/>
            <person name="Ovchinnikova G."/>
            <person name="Teshima H."/>
            <person name="Detter J.C."/>
            <person name="Han C.S."/>
            <person name="Tapia R."/>
            <person name="Land M.L."/>
            <person name="Hauser L."/>
            <person name="Kyrpides N.C."/>
            <person name="Ivanova N.N."/>
            <person name="Pagani I."/>
            <person name="Huntmann M."/>
            <person name="Wei C.L."/>
            <person name="Davenport K.W."/>
            <person name="Daligault H."/>
            <person name="Chain P.S."/>
            <person name="Chen A."/>
            <person name="Mavromatis K."/>
            <person name="Markowitz V."/>
            <person name="Szeto E."/>
            <person name="Mikhailova N."/>
            <person name="Pati A."/>
            <person name="Wagner M."/>
            <person name="Woyke T."/>
            <person name="Ollivier B."/>
            <person name="Klenk H.P."/>
            <person name="Spring S."/>
            <person name="Loy A."/>
        </authorList>
    </citation>
    <scope>NUCLEOTIDE SEQUENCE [LARGE SCALE GENOMIC DNA]</scope>
    <source>
        <strain evidence="3">DSM 22704 / JCM 16185 / SJ4</strain>
    </source>
</reference>
<accession>I4DAK6</accession>
<gene>
    <name evidence="2" type="ordered locus">Desaci_3960</name>
</gene>
<proteinExistence type="predicted"/>
<dbReference type="RefSeq" id="WP_014828817.1">
    <property type="nucleotide sequence ID" value="NC_018068.1"/>
</dbReference>
<evidence type="ECO:0000313" key="3">
    <source>
        <dbReference type="Proteomes" id="UP000002892"/>
    </source>
</evidence>
<dbReference type="HOGENOM" id="CLU_2258057_0_0_9"/>
<dbReference type="InterPro" id="IPR003615">
    <property type="entry name" value="HNH_nuc"/>
</dbReference>
<dbReference type="Gene3D" id="1.10.30.50">
    <property type="match status" value="1"/>
</dbReference>
<dbReference type="SMART" id="SM00507">
    <property type="entry name" value="HNHc"/>
    <property type="match status" value="1"/>
</dbReference>
<dbReference type="GO" id="GO:0008270">
    <property type="term" value="F:zinc ion binding"/>
    <property type="evidence" value="ECO:0007669"/>
    <property type="project" value="InterPro"/>
</dbReference>
<dbReference type="KEGG" id="dai:Desaci_3960"/>
<dbReference type="AlphaFoldDB" id="I4DAK6"/>
<evidence type="ECO:0000259" key="1">
    <source>
        <dbReference type="SMART" id="SM00507"/>
    </source>
</evidence>
<protein>
    <recommendedName>
        <fullName evidence="1">HNH nuclease domain-containing protein</fullName>
    </recommendedName>
</protein>
<dbReference type="GO" id="GO:0004519">
    <property type="term" value="F:endonuclease activity"/>
    <property type="evidence" value="ECO:0007669"/>
    <property type="project" value="InterPro"/>
</dbReference>
<name>I4DAK6_DESAJ</name>